<dbReference type="EMBL" id="JAHKSW010000002">
    <property type="protein sequence ID" value="KAG7335367.1"/>
    <property type="molecule type" value="Genomic_DNA"/>
</dbReference>
<accession>A0A9D3P6C9</accession>
<dbReference type="AlphaFoldDB" id="A0A9D3P6C9"/>
<organism evidence="2 3">
    <name type="scientific">Hemibagrus wyckioides</name>
    <dbReference type="NCBI Taxonomy" id="337641"/>
    <lineage>
        <taxon>Eukaryota</taxon>
        <taxon>Metazoa</taxon>
        <taxon>Chordata</taxon>
        <taxon>Craniata</taxon>
        <taxon>Vertebrata</taxon>
        <taxon>Euteleostomi</taxon>
        <taxon>Actinopterygii</taxon>
        <taxon>Neopterygii</taxon>
        <taxon>Teleostei</taxon>
        <taxon>Ostariophysi</taxon>
        <taxon>Siluriformes</taxon>
        <taxon>Bagridae</taxon>
        <taxon>Hemibagrus</taxon>
    </lineage>
</organism>
<evidence type="ECO:0000313" key="2">
    <source>
        <dbReference type="EMBL" id="KAG7335367.1"/>
    </source>
</evidence>
<proteinExistence type="predicted"/>
<name>A0A9D3P6C9_9TELE</name>
<gene>
    <name evidence="2" type="ORF">KOW79_001963</name>
</gene>
<feature type="compositionally biased region" description="Basic and acidic residues" evidence="1">
    <location>
        <begin position="1"/>
        <end position="14"/>
    </location>
</feature>
<feature type="region of interest" description="Disordered" evidence="1">
    <location>
        <begin position="1"/>
        <end position="37"/>
    </location>
</feature>
<comment type="caution">
    <text evidence="2">The sequence shown here is derived from an EMBL/GenBank/DDBJ whole genome shotgun (WGS) entry which is preliminary data.</text>
</comment>
<sequence length="84" mass="9093">MLRTDTENHAESHGLLEQGLGQDLRCSSNPGDNVEPSPAVLFSILSVPLPVISSLPPDPRDRRALTTSLPPSHKPRGTEETRCP</sequence>
<keyword evidence="3" id="KW-1185">Reference proteome</keyword>
<evidence type="ECO:0000313" key="3">
    <source>
        <dbReference type="Proteomes" id="UP000824219"/>
    </source>
</evidence>
<evidence type="ECO:0000256" key="1">
    <source>
        <dbReference type="SAM" id="MobiDB-lite"/>
    </source>
</evidence>
<protein>
    <submittedName>
        <fullName evidence="2">Uncharacterized protein</fullName>
    </submittedName>
</protein>
<feature type="region of interest" description="Disordered" evidence="1">
    <location>
        <begin position="51"/>
        <end position="84"/>
    </location>
</feature>
<reference evidence="2 3" key="1">
    <citation type="submission" date="2021-06" db="EMBL/GenBank/DDBJ databases">
        <title>Chromosome-level genome assembly of the red-tail catfish (Hemibagrus wyckioides).</title>
        <authorList>
            <person name="Shao F."/>
        </authorList>
    </citation>
    <scope>NUCLEOTIDE SEQUENCE [LARGE SCALE GENOMIC DNA]</scope>
    <source>
        <strain evidence="2">EC202008001</strain>
        <tissue evidence="2">Blood</tissue>
    </source>
</reference>
<dbReference type="Proteomes" id="UP000824219">
    <property type="component" value="Linkage Group LG02"/>
</dbReference>